<dbReference type="EMBL" id="FTNK01000008">
    <property type="protein sequence ID" value="SIR16920.1"/>
    <property type="molecule type" value="Genomic_DNA"/>
</dbReference>
<dbReference type="SUPFAM" id="SSF56349">
    <property type="entry name" value="DNA breaking-rejoining enzymes"/>
    <property type="match status" value="1"/>
</dbReference>
<dbReference type="RefSeq" id="WP_068579232.1">
    <property type="nucleotide sequence ID" value="NZ_FTNK01000008.1"/>
</dbReference>
<dbReference type="InterPro" id="IPR013762">
    <property type="entry name" value="Integrase-like_cat_sf"/>
</dbReference>
<dbReference type="InterPro" id="IPR002104">
    <property type="entry name" value="Integrase_catalytic"/>
</dbReference>
<gene>
    <name evidence="3" type="ORF">SAMN05421578_1087</name>
</gene>
<feature type="domain" description="Tyr recombinase" evidence="2">
    <location>
        <begin position="58"/>
        <end position="155"/>
    </location>
</feature>
<evidence type="ECO:0000313" key="3">
    <source>
        <dbReference type="EMBL" id="SIR16920.1"/>
    </source>
</evidence>
<protein>
    <recommendedName>
        <fullName evidence="2">Tyr recombinase domain-containing protein</fullName>
    </recommendedName>
</protein>
<proteinExistence type="predicted"/>
<dbReference type="Proteomes" id="UP000186666">
    <property type="component" value="Unassembled WGS sequence"/>
</dbReference>
<organism evidence="3 4">
    <name type="scientific">Paenibacillus macquariensis</name>
    <dbReference type="NCBI Taxonomy" id="948756"/>
    <lineage>
        <taxon>Bacteria</taxon>
        <taxon>Bacillati</taxon>
        <taxon>Bacillota</taxon>
        <taxon>Bacilli</taxon>
        <taxon>Bacillales</taxon>
        <taxon>Paenibacillaceae</taxon>
        <taxon>Paenibacillus</taxon>
    </lineage>
</organism>
<sequence>MIEYKQYLLKLAQRGTYIKQTVSNIFYDIRFLFANLNYLGWLTIDTTLNVTGTQFERYYYRELPTDIELQLFFDNVDNYSDNPLIEEATFGLILWLDFRIPEVARLLWEDLNLENHTISVFGNNNKSALLPLPDLPALLVLRKKARAIWGDPEDE</sequence>
<accession>A0ABY1K2J0</accession>
<evidence type="ECO:0000256" key="1">
    <source>
        <dbReference type="ARBA" id="ARBA00023172"/>
    </source>
</evidence>
<comment type="caution">
    <text evidence="3">The sequence shown here is derived from an EMBL/GenBank/DDBJ whole genome shotgun (WGS) entry which is preliminary data.</text>
</comment>
<dbReference type="PROSITE" id="PS51898">
    <property type="entry name" value="TYR_RECOMBINASE"/>
    <property type="match status" value="1"/>
</dbReference>
<keyword evidence="4" id="KW-1185">Reference proteome</keyword>
<evidence type="ECO:0000259" key="2">
    <source>
        <dbReference type="PROSITE" id="PS51898"/>
    </source>
</evidence>
<reference evidence="3 4" key="1">
    <citation type="submission" date="2017-01" db="EMBL/GenBank/DDBJ databases">
        <authorList>
            <person name="Varghese N."/>
            <person name="Submissions S."/>
        </authorList>
    </citation>
    <scope>NUCLEOTIDE SEQUENCE [LARGE SCALE GENOMIC DNA]</scope>
    <source>
        <strain evidence="3 4">ATCC 23464</strain>
    </source>
</reference>
<keyword evidence="1" id="KW-0233">DNA recombination</keyword>
<name>A0ABY1K2J0_9BACL</name>
<evidence type="ECO:0000313" key="4">
    <source>
        <dbReference type="Proteomes" id="UP000186666"/>
    </source>
</evidence>
<dbReference type="Gene3D" id="1.10.443.10">
    <property type="entry name" value="Intergrase catalytic core"/>
    <property type="match status" value="1"/>
</dbReference>
<dbReference type="InterPro" id="IPR011010">
    <property type="entry name" value="DNA_brk_join_enz"/>
</dbReference>